<dbReference type="Gene3D" id="3.40.50.10740">
    <property type="entry name" value="Class I glutamine amidotransferase-like"/>
    <property type="match status" value="1"/>
</dbReference>
<dbReference type="InterPro" id="IPR027478">
    <property type="entry name" value="LdcA_N"/>
</dbReference>
<evidence type="ECO:0000313" key="5">
    <source>
        <dbReference type="EMBL" id="KGR90237.1"/>
    </source>
</evidence>
<evidence type="ECO:0000259" key="4">
    <source>
        <dbReference type="Pfam" id="PF17676"/>
    </source>
</evidence>
<proteinExistence type="inferred from homology"/>
<dbReference type="Pfam" id="PF17676">
    <property type="entry name" value="Peptidase_S66C"/>
    <property type="match status" value="1"/>
</dbReference>
<organism evidence="5 6">
    <name type="scientific">Ureibacillus massiliensis 4400831 = CIP 108448 = CCUG 49529</name>
    <dbReference type="NCBI Taxonomy" id="1211035"/>
    <lineage>
        <taxon>Bacteria</taxon>
        <taxon>Bacillati</taxon>
        <taxon>Bacillota</taxon>
        <taxon>Bacilli</taxon>
        <taxon>Bacillales</taxon>
        <taxon>Caryophanaceae</taxon>
        <taxon>Ureibacillus</taxon>
    </lineage>
</organism>
<feature type="domain" description="LD-carboxypeptidase N-terminal" evidence="3">
    <location>
        <begin position="14"/>
        <end position="131"/>
    </location>
</feature>
<comment type="similarity">
    <text evidence="1">Belongs to the peptidase S66 family.</text>
</comment>
<dbReference type="CDD" id="cd07062">
    <property type="entry name" value="Peptidase_S66_mccF_like"/>
    <property type="match status" value="1"/>
</dbReference>
<dbReference type="RefSeq" id="WP_036177395.1">
    <property type="nucleotide sequence ID" value="NZ_AVCZ01000023.1"/>
</dbReference>
<keyword evidence="2" id="KW-0378">Hydrolase</keyword>
<reference evidence="5 6" key="1">
    <citation type="submission" date="2014-02" db="EMBL/GenBank/DDBJ databases">
        <title>Draft genome sequence of Lysinibacillus massiliensis CCUG 49529.</title>
        <authorList>
            <person name="Zhang F."/>
            <person name="Wang G."/>
            <person name="Zhang L."/>
        </authorList>
    </citation>
    <scope>NUCLEOTIDE SEQUENCE [LARGE SCALE GENOMIC DNA]</scope>
    <source>
        <strain evidence="5 6">CCUG 49529</strain>
    </source>
</reference>
<dbReference type="PANTHER" id="PTHR30237">
    <property type="entry name" value="MURAMOYLTETRAPEPTIDE CARBOXYPEPTIDASE"/>
    <property type="match status" value="1"/>
</dbReference>
<dbReference type="InterPro" id="IPR027461">
    <property type="entry name" value="Carboxypeptidase_A_C_sf"/>
</dbReference>
<gene>
    <name evidence="5" type="ORF">CD30_12785</name>
</gene>
<dbReference type="Pfam" id="PF02016">
    <property type="entry name" value="Peptidase_S66"/>
    <property type="match status" value="1"/>
</dbReference>
<dbReference type="AlphaFoldDB" id="A0A0A3JT95"/>
<feature type="domain" description="LD-carboxypeptidase C-terminal" evidence="4">
    <location>
        <begin position="202"/>
        <end position="324"/>
    </location>
</feature>
<dbReference type="GO" id="GO:0016787">
    <property type="term" value="F:hydrolase activity"/>
    <property type="evidence" value="ECO:0007669"/>
    <property type="project" value="UniProtKB-KW"/>
</dbReference>
<dbReference type="EMBL" id="JPVQ01000023">
    <property type="protein sequence ID" value="KGR90237.1"/>
    <property type="molecule type" value="Genomic_DNA"/>
</dbReference>
<evidence type="ECO:0000259" key="3">
    <source>
        <dbReference type="Pfam" id="PF02016"/>
    </source>
</evidence>
<accession>A0A0A3JT95</accession>
<evidence type="ECO:0000256" key="2">
    <source>
        <dbReference type="ARBA" id="ARBA00022801"/>
    </source>
</evidence>
<dbReference type="InterPro" id="IPR029062">
    <property type="entry name" value="Class_I_gatase-like"/>
</dbReference>
<dbReference type="Gene3D" id="3.50.30.60">
    <property type="entry name" value="LD-carboxypeptidase A C-terminal domain-like"/>
    <property type="match status" value="1"/>
</dbReference>
<dbReference type="OrthoDB" id="9807329at2"/>
<comment type="caution">
    <text evidence="5">The sequence shown here is derived from an EMBL/GenBank/DDBJ whole genome shotgun (WGS) entry which is preliminary data.</text>
</comment>
<dbReference type="SUPFAM" id="SSF52317">
    <property type="entry name" value="Class I glutamine amidotransferase-like"/>
    <property type="match status" value="1"/>
</dbReference>
<dbReference type="eggNOG" id="COG1619">
    <property type="taxonomic scope" value="Bacteria"/>
</dbReference>
<dbReference type="InterPro" id="IPR003507">
    <property type="entry name" value="S66_fam"/>
</dbReference>
<dbReference type="SUPFAM" id="SSF141986">
    <property type="entry name" value="LD-carboxypeptidase A C-terminal domain-like"/>
    <property type="match status" value="1"/>
</dbReference>
<evidence type="ECO:0000256" key="1">
    <source>
        <dbReference type="ARBA" id="ARBA00010233"/>
    </source>
</evidence>
<protein>
    <submittedName>
        <fullName evidence="5">Peptidase S66</fullName>
    </submittedName>
</protein>
<dbReference type="InterPro" id="IPR040921">
    <property type="entry name" value="Peptidase_S66C"/>
</dbReference>
<dbReference type="PANTHER" id="PTHR30237:SF5">
    <property type="entry name" value="CARBOXYPEPTIDASE VC_A0337-RELATED"/>
    <property type="match status" value="1"/>
</dbReference>
<keyword evidence="6" id="KW-1185">Reference proteome</keyword>
<evidence type="ECO:0000313" key="6">
    <source>
        <dbReference type="Proteomes" id="UP000030595"/>
    </source>
</evidence>
<dbReference type="PIRSF" id="PIRSF028757">
    <property type="entry name" value="LD-carboxypeptidase"/>
    <property type="match status" value="1"/>
</dbReference>
<dbReference type="InterPro" id="IPR040449">
    <property type="entry name" value="Peptidase_S66_N"/>
</dbReference>
<sequence>MSIIYPEIPTEATIGVTAPSSGLHRMNYDLLELAIYQMEEKGYRVKVGDTCWMQYKARSASAEIRALELNTMLQDDSIHFIFPPWGGELLIEILDLIEFEKIKPKWVIGYSDISLLLLAITLKTGIATAHGPSLIELRGEDIDPTTAMWERVLRTEPGEEVIQHPSEKYQLEWRNNSGSSSIFHLTENTKWKTISNSPMFVKGRLLGGCIDVIQHLIGTPYGNVPNFQNVHLQNEPIIWYFDNCTMNLTSLRRTLVQMRLAGWFENCSAIIFGRNPVTEPIDDYQETDVYMELAEELSIPVGYDIDCGHMPPQITFVNGAYAEVRIYNTAGMITQKFI</sequence>
<name>A0A0A3JT95_9BACL</name>
<dbReference type="Proteomes" id="UP000030595">
    <property type="component" value="Unassembled WGS sequence"/>
</dbReference>